<evidence type="ECO:0000256" key="12">
    <source>
        <dbReference type="SAM" id="MobiDB-lite"/>
    </source>
</evidence>
<evidence type="ECO:0000256" key="1">
    <source>
        <dbReference type="ARBA" id="ARBA00001974"/>
    </source>
</evidence>
<keyword evidence="5" id="KW-0053">Apoptosis</keyword>
<reference evidence="16 17" key="1">
    <citation type="journal article" date="2017" name="Gigascience">
        <title>Genome sequence of the small brown planthopper, Laodelphax striatellus.</title>
        <authorList>
            <person name="Zhu J."/>
            <person name="Jiang F."/>
            <person name="Wang X."/>
            <person name="Yang P."/>
            <person name="Bao Y."/>
            <person name="Zhao W."/>
            <person name="Wang W."/>
            <person name="Lu H."/>
            <person name="Wang Q."/>
            <person name="Cui N."/>
            <person name="Li J."/>
            <person name="Chen X."/>
            <person name="Luo L."/>
            <person name="Yu J."/>
            <person name="Kang L."/>
            <person name="Cui F."/>
        </authorList>
    </citation>
    <scope>NUCLEOTIDE SEQUENCE [LARGE SCALE GENOMIC DNA]</scope>
    <source>
        <strain evidence="16">Lst14</strain>
    </source>
</reference>
<evidence type="ECO:0000256" key="9">
    <source>
        <dbReference type="ARBA" id="ARBA00023027"/>
    </source>
</evidence>
<evidence type="ECO:0000256" key="10">
    <source>
        <dbReference type="ARBA" id="ARBA00023128"/>
    </source>
</evidence>
<dbReference type="InterPro" id="IPR016156">
    <property type="entry name" value="FAD/NAD-linked_Rdtase_dimer_sf"/>
</dbReference>
<dbReference type="Proteomes" id="UP000291343">
    <property type="component" value="Unassembled WGS sequence"/>
</dbReference>
<sequence>MFNNYRSCGNVFSLLINQNKQFRKCRLRDIKTGVLCRHLSTAKRPPDSRSKPSKTSDIPLTCPPPSKPKPSLMDQLPKPSGSWDEEIKNKSGNKNLILALGALLLSASGFLVYKQNIDIVSIPILKKDDPIKPKKVNRKSRRPLTIPKYPSSSSLIPSEVQYLLVGGGTASFAAFRAIKSRDPKAQVLFIGNEPYFPYLRPPLSKEMFYSYDPSSVKKLNFKQWNGTERSIFFEPEDFYTPCEELKSQENGGVAIARGWTVTRIDADKRQATLDDGKVISYDKCLIATGAKPKTHPVFADLDNDLKEKVSLYRNIIDYEELSGIIEDGAKSIAVIGGSFLGSELACALARRGRNQHLEVVQVFKEGGSMGRILPDYLSRWTTNKVSNEGVKIIASTKVEDIDLDKGKVVLSLNNGKELRVDHVVLAVGVEPNTELAKTSDLETDKKLGGFLVNSELQARSNLYVAGDCACFFDSKLGRRRVEHHDHAVVSGRLAGENMTGAGKPYTHQSMFWSDLGPDVGFEAIGIVDSELPTVGVYAKMTKKDKPKSVSTAAGDGMRSEAEEEVNDPAPEKKASENLLKNKTTDDEDYGKGVIFYLRNDIVVGILLWNVFNRMSIARQVLKEEKKFEDLNEVAKLFNIHKN</sequence>
<dbReference type="OrthoDB" id="6029at2759"/>
<dbReference type="STRING" id="195883.A0A482XP61"/>
<comment type="subcellular location">
    <subcellularLocation>
        <location evidence="2">Mitochondrion</location>
    </subcellularLocation>
</comment>
<proteinExistence type="inferred from homology"/>
<dbReference type="AlphaFoldDB" id="A0A482XP61"/>
<dbReference type="Pfam" id="PF07992">
    <property type="entry name" value="Pyr_redox_2"/>
    <property type="match status" value="1"/>
</dbReference>
<feature type="domain" description="FAD/NAD(P)-binding" evidence="14">
    <location>
        <begin position="161"/>
        <end position="490"/>
    </location>
</feature>
<evidence type="ECO:0000256" key="6">
    <source>
        <dbReference type="ARBA" id="ARBA00022827"/>
    </source>
</evidence>
<protein>
    <recommendedName>
        <fullName evidence="18">FAD/NAD(P)-binding domain-containing protein</fullName>
    </recommendedName>
</protein>
<dbReference type="GO" id="GO:0006915">
    <property type="term" value="P:apoptotic process"/>
    <property type="evidence" value="ECO:0007669"/>
    <property type="project" value="UniProtKB-KW"/>
</dbReference>
<dbReference type="GO" id="GO:0046983">
    <property type="term" value="F:protein dimerization activity"/>
    <property type="evidence" value="ECO:0007669"/>
    <property type="project" value="InterPro"/>
</dbReference>
<accession>A0A482XP61</accession>
<dbReference type="Pfam" id="PF14721">
    <property type="entry name" value="AIF_C"/>
    <property type="match status" value="1"/>
</dbReference>
<keyword evidence="10" id="KW-0496">Mitochondrion</keyword>
<dbReference type="InterPro" id="IPR023753">
    <property type="entry name" value="FAD/NAD-binding_dom"/>
</dbReference>
<keyword evidence="13" id="KW-0472">Membrane</keyword>
<dbReference type="PANTHER" id="PTHR43557">
    <property type="entry name" value="APOPTOSIS-INDUCING FACTOR 1"/>
    <property type="match status" value="1"/>
</dbReference>
<keyword evidence="13" id="KW-1133">Transmembrane helix</keyword>
<comment type="caution">
    <text evidence="16">The sequence shown here is derived from an EMBL/GenBank/DDBJ whole genome shotgun (WGS) entry which is preliminary data.</text>
</comment>
<dbReference type="GO" id="GO:0071949">
    <property type="term" value="F:FAD binding"/>
    <property type="evidence" value="ECO:0007669"/>
    <property type="project" value="TreeGrafter"/>
</dbReference>
<evidence type="ECO:0000256" key="4">
    <source>
        <dbReference type="ARBA" id="ARBA00022630"/>
    </source>
</evidence>
<dbReference type="PRINTS" id="PR00368">
    <property type="entry name" value="FADPNR"/>
</dbReference>
<dbReference type="GO" id="GO:0005739">
    <property type="term" value="C:mitochondrion"/>
    <property type="evidence" value="ECO:0007669"/>
    <property type="project" value="UniProtKB-SubCell"/>
</dbReference>
<comment type="similarity">
    <text evidence="3">Belongs to the FAD-dependent oxidoreductase family.</text>
</comment>
<dbReference type="PANTHER" id="PTHR43557:SF4">
    <property type="entry name" value="APOPTOSIS-INDUCING FACTOR 1, MITOCHONDRIAL"/>
    <property type="match status" value="1"/>
</dbReference>
<evidence type="ECO:0000256" key="7">
    <source>
        <dbReference type="ARBA" id="ARBA00022946"/>
    </source>
</evidence>
<dbReference type="FunCoup" id="A0A482XP61">
    <property type="interactions" value="1200"/>
</dbReference>
<comment type="cofactor">
    <cofactor evidence="1">
        <name>FAD</name>
        <dbReference type="ChEBI" id="CHEBI:57692"/>
    </cofactor>
</comment>
<dbReference type="Gene3D" id="3.30.390.30">
    <property type="match status" value="1"/>
</dbReference>
<dbReference type="GO" id="GO:0016174">
    <property type="term" value="F:NAD(P)H oxidase H2O2-forming activity"/>
    <property type="evidence" value="ECO:0007669"/>
    <property type="project" value="TreeGrafter"/>
</dbReference>
<keyword evidence="13" id="KW-0812">Transmembrane</keyword>
<evidence type="ECO:0000256" key="13">
    <source>
        <dbReference type="SAM" id="Phobius"/>
    </source>
</evidence>
<name>A0A482XP61_LAOST</name>
<feature type="domain" description="Mitochondrial apoptosis-inducing factor C-terminal" evidence="15">
    <location>
        <begin position="494"/>
        <end position="623"/>
    </location>
</feature>
<dbReference type="GO" id="GO:0033108">
    <property type="term" value="P:mitochondrial respiratory chain complex assembly"/>
    <property type="evidence" value="ECO:0007669"/>
    <property type="project" value="TreeGrafter"/>
</dbReference>
<dbReference type="InParanoid" id="A0A482XP61"/>
<dbReference type="InterPro" id="IPR036188">
    <property type="entry name" value="FAD/NAD-bd_sf"/>
</dbReference>
<dbReference type="PRINTS" id="PR00411">
    <property type="entry name" value="PNDRDTASEI"/>
</dbReference>
<evidence type="ECO:0000259" key="15">
    <source>
        <dbReference type="Pfam" id="PF14721"/>
    </source>
</evidence>
<dbReference type="SMR" id="A0A482XP61"/>
<keyword evidence="9" id="KW-0520">NAD</keyword>
<gene>
    <name evidence="16" type="ORF">LSTR_LSTR011219</name>
</gene>
<dbReference type="InterPro" id="IPR029324">
    <property type="entry name" value="AIF_C"/>
</dbReference>
<dbReference type="EMBL" id="QKKF02005229">
    <property type="protein sequence ID" value="RZF46951.1"/>
    <property type="molecule type" value="Genomic_DNA"/>
</dbReference>
<organism evidence="16 17">
    <name type="scientific">Laodelphax striatellus</name>
    <name type="common">Small brown planthopper</name>
    <name type="synonym">Delphax striatella</name>
    <dbReference type="NCBI Taxonomy" id="195883"/>
    <lineage>
        <taxon>Eukaryota</taxon>
        <taxon>Metazoa</taxon>
        <taxon>Ecdysozoa</taxon>
        <taxon>Arthropoda</taxon>
        <taxon>Hexapoda</taxon>
        <taxon>Insecta</taxon>
        <taxon>Pterygota</taxon>
        <taxon>Neoptera</taxon>
        <taxon>Paraneoptera</taxon>
        <taxon>Hemiptera</taxon>
        <taxon>Auchenorrhyncha</taxon>
        <taxon>Fulgoroidea</taxon>
        <taxon>Delphacidae</taxon>
        <taxon>Criomorphinae</taxon>
        <taxon>Laodelphax</taxon>
    </lineage>
</organism>
<dbReference type="InterPro" id="IPR050446">
    <property type="entry name" value="FAD-oxidoreductase/Apoptosis"/>
</dbReference>
<keyword evidence="6" id="KW-0274">FAD</keyword>
<dbReference type="SMART" id="SM01353">
    <property type="entry name" value="AIF_C"/>
    <property type="match status" value="1"/>
</dbReference>
<evidence type="ECO:0000256" key="2">
    <source>
        <dbReference type="ARBA" id="ARBA00004173"/>
    </source>
</evidence>
<dbReference type="SUPFAM" id="SSF55424">
    <property type="entry name" value="FAD/NAD-linked reductases, dimerisation (C-terminal) domain"/>
    <property type="match status" value="1"/>
</dbReference>
<evidence type="ECO:0000256" key="3">
    <source>
        <dbReference type="ARBA" id="ARBA00006442"/>
    </source>
</evidence>
<keyword evidence="7" id="KW-0809">Transit peptide</keyword>
<feature type="transmembrane region" description="Helical" evidence="13">
    <location>
        <begin position="96"/>
        <end position="113"/>
    </location>
</feature>
<keyword evidence="4" id="KW-0285">Flavoprotein</keyword>
<evidence type="ECO:0000256" key="8">
    <source>
        <dbReference type="ARBA" id="ARBA00023002"/>
    </source>
</evidence>
<evidence type="ECO:0000256" key="5">
    <source>
        <dbReference type="ARBA" id="ARBA00022703"/>
    </source>
</evidence>
<feature type="region of interest" description="Disordered" evidence="12">
    <location>
        <begin position="41"/>
        <end position="85"/>
    </location>
</feature>
<keyword evidence="8" id="KW-0560">Oxidoreductase</keyword>
<keyword evidence="17" id="KW-1185">Reference proteome</keyword>
<evidence type="ECO:0000313" key="17">
    <source>
        <dbReference type="Proteomes" id="UP000291343"/>
    </source>
</evidence>
<evidence type="ECO:0000256" key="11">
    <source>
        <dbReference type="ARBA" id="ARBA00047786"/>
    </source>
</evidence>
<dbReference type="Gene3D" id="3.50.50.60">
    <property type="entry name" value="FAD/NAD(P)-binding domain"/>
    <property type="match status" value="2"/>
</dbReference>
<dbReference type="SUPFAM" id="SSF51905">
    <property type="entry name" value="FAD/NAD(P)-binding domain"/>
    <property type="match status" value="1"/>
</dbReference>
<feature type="region of interest" description="Disordered" evidence="12">
    <location>
        <begin position="545"/>
        <end position="582"/>
    </location>
</feature>
<comment type="catalytic activity">
    <reaction evidence="11">
        <text>A + NADH + H(+) = AH2 + NAD(+)</text>
        <dbReference type="Rhea" id="RHEA:11356"/>
        <dbReference type="ChEBI" id="CHEBI:13193"/>
        <dbReference type="ChEBI" id="CHEBI:15378"/>
        <dbReference type="ChEBI" id="CHEBI:17499"/>
        <dbReference type="ChEBI" id="CHEBI:57540"/>
        <dbReference type="ChEBI" id="CHEBI:57945"/>
    </reaction>
</comment>
<evidence type="ECO:0008006" key="18">
    <source>
        <dbReference type="Google" id="ProtNLM"/>
    </source>
</evidence>
<evidence type="ECO:0000313" key="16">
    <source>
        <dbReference type="EMBL" id="RZF46951.1"/>
    </source>
</evidence>
<evidence type="ECO:0000259" key="14">
    <source>
        <dbReference type="Pfam" id="PF07992"/>
    </source>
</evidence>